<dbReference type="KEGG" id="mela:C6568_14995"/>
<accession>A0A2R3QF63</accession>
<feature type="domain" description="Coenzyme Q-binding protein COQ10 START" evidence="2">
    <location>
        <begin position="12"/>
        <end position="137"/>
    </location>
</feature>
<protein>
    <submittedName>
        <fullName evidence="3">Ubiquinone-binding protein</fullName>
    </submittedName>
</protein>
<keyword evidence="4" id="KW-1185">Reference proteome</keyword>
<comment type="similarity">
    <text evidence="1">Belongs to the ribosome association toxin RatA family.</text>
</comment>
<dbReference type="Gene3D" id="3.30.530.20">
    <property type="match status" value="1"/>
</dbReference>
<dbReference type="InterPro" id="IPR023393">
    <property type="entry name" value="START-like_dom_sf"/>
</dbReference>
<sequence>MKTVNKSVAIWYSPEEMFALVTDVARYPQFLPWCDHARVLTEDEQGMTAEVGIALGGIKKAFVTRNTHEAGRRVKMELVEGPFSQLDGDWQFHPVGDGSERACRVELTLRYGFDSRALAALVGPVFDRIAATLVDAFIKRAEQVYG</sequence>
<gene>
    <name evidence="3" type="ORF">C6568_14995</name>
</gene>
<dbReference type="OrthoDB" id="9804759at2"/>
<proteinExistence type="inferred from homology"/>
<dbReference type="SUPFAM" id="SSF55961">
    <property type="entry name" value="Bet v1-like"/>
    <property type="match status" value="1"/>
</dbReference>
<dbReference type="EMBL" id="CP027667">
    <property type="protein sequence ID" value="AVO50399.1"/>
    <property type="molecule type" value="Genomic_DNA"/>
</dbReference>
<dbReference type="InterPro" id="IPR005031">
    <property type="entry name" value="COQ10_START"/>
</dbReference>
<evidence type="ECO:0000313" key="4">
    <source>
        <dbReference type="Proteomes" id="UP000237925"/>
    </source>
</evidence>
<evidence type="ECO:0000256" key="1">
    <source>
        <dbReference type="ARBA" id="ARBA00008918"/>
    </source>
</evidence>
<organism evidence="3 4">
    <name type="scientific">Melaminivora suipulveris</name>
    <dbReference type="NCBI Taxonomy" id="2109913"/>
    <lineage>
        <taxon>Bacteria</taxon>
        <taxon>Pseudomonadati</taxon>
        <taxon>Pseudomonadota</taxon>
        <taxon>Betaproteobacteria</taxon>
        <taxon>Burkholderiales</taxon>
        <taxon>Comamonadaceae</taxon>
        <taxon>Melaminivora</taxon>
    </lineage>
</organism>
<dbReference type="InterPro" id="IPR044996">
    <property type="entry name" value="COQ10-like"/>
</dbReference>
<evidence type="ECO:0000313" key="3">
    <source>
        <dbReference type="EMBL" id="AVO50399.1"/>
    </source>
</evidence>
<keyword evidence="3" id="KW-0830">Ubiquinone</keyword>
<name>A0A2R3QF63_9BURK</name>
<dbReference type="PANTHER" id="PTHR12901:SF10">
    <property type="entry name" value="COENZYME Q-BINDING PROTEIN COQ10, MITOCHONDRIAL"/>
    <property type="match status" value="1"/>
</dbReference>
<dbReference type="Pfam" id="PF03364">
    <property type="entry name" value="Polyketide_cyc"/>
    <property type="match status" value="1"/>
</dbReference>
<dbReference type="Proteomes" id="UP000237925">
    <property type="component" value="Chromosome"/>
</dbReference>
<dbReference type="PANTHER" id="PTHR12901">
    <property type="entry name" value="SPERM PROTEIN HOMOLOG"/>
    <property type="match status" value="1"/>
</dbReference>
<dbReference type="CDD" id="cd07813">
    <property type="entry name" value="COQ10p_like"/>
    <property type="match status" value="1"/>
</dbReference>
<reference evidence="3 4" key="1">
    <citation type="submission" date="2018-03" db="EMBL/GenBank/DDBJ databases">
        <title>Genome sequencing of Melaminivora sp.</title>
        <authorList>
            <person name="Kim S.-J."/>
            <person name="Heo J."/>
            <person name="Ahn J.-H."/>
            <person name="Kwon S.-W."/>
        </authorList>
    </citation>
    <scope>NUCLEOTIDE SEQUENCE [LARGE SCALE GENOMIC DNA]</scope>
    <source>
        <strain evidence="3 4">SC2-9</strain>
    </source>
</reference>
<dbReference type="GO" id="GO:0048039">
    <property type="term" value="F:ubiquinone binding"/>
    <property type="evidence" value="ECO:0007669"/>
    <property type="project" value="InterPro"/>
</dbReference>
<evidence type="ECO:0000259" key="2">
    <source>
        <dbReference type="Pfam" id="PF03364"/>
    </source>
</evidence>
<dbReference type="GO" id="GO:0045333">
    <property type="term" value="P:cellular respiration"/>
    <property type="evidence" value="ECO:0007669"/>
    <property type="project" value="InterPro"/>
</dbReference>
<dbReference type="RefSeq" id="WP_106684850.1">
    <property type="nucleotide sequence ID" value="NZ_CP027667.1"/>
</dbReference>
<dbReference type="AlphaFoldDB" id="A0A2R3QF63"/>